<keyword evidence="3" id="KW-1185">Reference proteome</keyword>
<evidence type="ECO:0000313" key="2">
    <source>
        <dbReference type="EMBL" id="CAD6938282.1"/>
    </source>
</evidence>
<evidence type="ECO:0000313" key="3">
    <source>
        <dbReference type="Proteomes" id="UP000836404"/>
    </source>
</evidence>
<feature type="compositionally biased region" description="Basic and acidic residues" evidence="1">
    <location>
        <begin position="224"/>
        <end position="236"/>
    </location>
</feature>
<feature type="compositionally biased region" description="Acidic residues" evidence="1">
    <location>
        <begin position="1"/>
        <end position="28"/>
    </location>
</feature>
<feature type="compositionally biased region" description="Polar residues" evidence="1">
    <location>
        <begin position="29"/>
        <end position="44"/>
    </location>
</feature>
<reference evidence="2 3" key="1">
    <citation type="submission" date="2020-10" db="EMBL/GenBank/DDBJ databases">
        <authorList>
            <person name="Sedaghatjoo S."/>
        </authorList>
    </citation>
    <scope>NUCLEOTIDE SEQUENCE [LARGE SCALE GENOMIC DNA]</scope>
    <source>
        <strain evidence="2 3">LLFL</strain>
    </source>
</reference>
<feature type="region of interest" description="Disordered" evidence="1">
    <location>
        <begin position="199"/>
        <end position="247"/>
    </location>
</feature>
<sequence length="349" mass="35187">MMEDFDDNAGDDDDDDDEGDEDDDDDGDLSSSSQPAGFAGTNNPAANLSLSASGSLAARRSLHNNGNFSPSPSPGSRYGDMSSVSEPIAMSIAAHAPIAGGSAAAGGAGAAGVAALEEARTPMNQHFLSTLAESSPGGPAFFSAAAARAAVSAAAAAAVARNGPGIIAAPNAETNGNGHRSSHPASPLGLELADEELDVDRSTPSAGGGGVGGAASPLAGPKRGAHDALGGRDSGRRSSSSGVGPAGNVDATDGPFFILTALTHPPFRRVRYHLFGPLQYGLLRFPPDQLEPRYWPTFPSKKPAGNPLTNPGISLVTAASAPLITKVPSGLYTFQPPPPQLVVCRFRSV</sequence>
<gene>
    <name evidence="2" type="ORF">JKILLFL_G5309</name>
</gene>
<name>A0A9N8QF32_9BASI</name>
<feature type="compositionally biased region" description="Low complexity" evidence="1">
    <location>
        <begin position="45"/>
        <end position="76"/>
    </location>
</feature>
<dbReference type="EMBL" id="CAJHJF010003794">
    <property type="protein sequence ID" value="CAD6938282.1"/>
    <property type="molecule type" value="Genomic_DNA"/>
</dbReference>
<protein>
    <submittedName>
        <fullName evidence="2">Uncharacterized protein</fullName>
    </submittedName>
</protein>
<proteinExistence type="predicted"/>
<comment type="caution">
    <text evidence="2">The sequence shown here is derived from an EMBL/GenBank/DDBJ whole genome shotgun (WGS) entry which is preliminary data.</text>
</comment>
<accession>A0A9N8QF32</accession>
<organism evidence="2 3">
    <name type="scientific">Tilletia laevis</name>
    <dbReference type="NCBI Taxonomy" id="157183"/>
    <lineage>
        <taxon>Eukaryota</taxon>
        <taxon>Fungi</taxon>
        <taxon>Dikarya</taxon>
        <taxon>Basidiomycota</taxon>
        <taxon>Ustilaginomycotina</taxon>
        <taxon>Exobasidiomycetes</taxon>
        <taxon>Tilletiales</taxon>
        <taxon>Tilletiaceae</taxon>
        <taxon>Tilletia</taxon>
    </lineage>
</organism>
<dbReference type="AlphaFoldDB" id="A0A9N8QF32"/>
<feature type="region of interest" description="Disordered" evidence="1">
    <location>
        <begin position="1"/>
        <end position="82"/>
    </location>
</feature>
<evidence type="ECO:0000256" key="1">
    <source>
        <dbReference type="SAM" id="MobiDB-lite"/>
    </source>
</evidence>
<dbReference type="Proteomes" id="UP000836404">
    <property type="component" value="Unassembled WGS sequence"/>
</dbReference>